<organism evidence="18 19">
    <name type="scientific">Cladosporium halotolerans</name>
    <dbReference type="NCBI Taxonomy" id="1052096"/>
    <lineage>
        <taxon>Eukaryota</taxon>
        <taxon>Fungi</taxon>
        <taxon>Dikarya</taxon>
        <taxon>Ascomycota</taxon>
        <taxon>Pezizomycotina</taxon>
        <taxon>Dothideomycetes</taxon>
        <taxon>Dothideomycetidae</taxon>
        <taxon>Cladosporiales</taxon>
        <taxon>Cladosporiaceae</taxon>
        <taxon>Cladosporium</taxon>
    </lineage>
</organism>
<dbReference type="InterPro" id="IPR011068">
    <property type="entry name" value="NuclTrfase_I-like_C"/>
</dbReference>
<feature type="binding site" evidence="12">
    <location>
        <position position="157"/>
    </location>
    <ligand>
        <name>ATP</name>
        <dbReference type="ChEBI" id="CHEBI:30616"/>
    </ligand>
</feature>
<dbReference type="InterPro" id="IPR007010">
    <property type="entry name" value="PolA_pol_RNA-bd_dom"/>
</dbReference>
<reference evidence="18 19" key="1">
    <citation type="journal article" date="2020" name="Microbiol. Resour. Announc.">
        <title>Draft Genome Sequence of a Cladosporium Species Isolated from the Mesophotic Ascidian Didemnum maculosum.</title>
        <authorList>
            <person name="Gioti A."/>
            <person name="Siaperas R."/>
            <person name="Nikolaivits E."/>
            <person name="Le Goff G."/>
            <person name="Ouazzani J."/>
            <person name="Kotoulas G."/>
            <person name="Topakas E."/>
        </authorList>
    </citation>
    <scope>NUCLEOTIDE SEQUENCE [LARGE SCALE GENOMIC DNA]</scope>
    <source>
        <strain evidence="18 19">TM138-S3</strain>
    </source>
</reference>
<evidence type="ECO:0000256" key="14">
    <source>
        <dbReference type="SAM" id="MobiDB-lite"/>
    </source>
</evidence>
<dbReference type="SUPFAM" id="SSF55003">
    <property type="entry name" value="PAP/Archaeal CCA-adding enzyme, C-terminal domain"/>
    <property type="match status" value="1"/>
</dbReference>
<feature type="binding site" evidence="12">
    <location>
        <begin position="236"/>
        <end position="237"/>
    </location>
    <ligand>
        <name>ATP</name>
        <dbReference type="ChEBI" id="CHEBI:30616"/>
    </ligand>
</feature>
<dbReference type="Gene3D" id="3.30.70.590">
    <property type="entry name" value="Poly(A) polymerase predicted RNA binding domain"/>
    <property type="match status" value="1"/>
</dbReference>
<dbReference type="GO" id="GO:0005634">
    <property type="term" value="C:nucleus"/>
    <property type="evidence" value="ECO:0007669"/>
    <property type="project" value="UniProtKB-SubCell"/>
</dbReference>
<feature type="domain" description="Poly(A) polymerase RNA-binding" evidence="15">
    <location>
        <begin position="357"/>
        <end position="551"/>
    </location>
</feature>
<protein>
    <recommendedName>
        <fullName evidence="11">Poly(A) polymerase</fullName>
        <ecNumber evidence="11">2.7.7.19</ecNumber>
    </recommendedName>
</protein>
<dbReference type="PIRSF" id="PIRSF018425">
    <property type="entry name" value="PolyA_polymerase"/>
    <property type="match status" value="1"/>
</dbReference>
<evidence type="ECO:0000313" key="18">
    <source>
        <dbReference type="EMBL" id="KAL1582374.1"/>
    </source>
</evidence>
<evidence type="ECO:0000256" key="7">
    <source>
        <dbReference type="ARBA" id="ARBA00022741"/>
    </source>
</evidence>
<dbReference type="Pfam" id="PF04926">
    <property type="entry name" value="PAP_RNA-bind"/>
    <property type="match status" value="1"/>
</dbReference>
<dbReference type="GO" id="GO:0006397">
    <property type="term" value="P:mRNA processing"/>
    <property type="evidence" value="ECO:0007669"/>
    <property type="project" value="UniProtKB-KW"/>
</dbReference>
<dbReference type="GO" id="GO:1990817">
    <property type="term" value="F:poly(A) RNA polymerase activity"/>
    <property type="evidence" value="ECO:0007669"/>
    <property type="project" value="UniProtKB-UniRule"/>
</dbReference>
<feature type="binding site" evidence="13">
    <location>
        <position position="100"/>
    </location>
    <ligand>
        <name>Mg(2+)</name>
        <dbReference type="ChEBI" id="CHEBI:18420"/>
        <label>2</label>
        <note>catalytic</note>
    </ligand>
</feature>
<dbReference type="Gene3D" id="1.10.1410.10">
    <property type="match status" value="1"/>
</dbReference>
<feature type="region of interest" description="Disordered" evidence="14">
    <location>
        <begin position="548"/>
        <end position="605"/>
    </location>
</feature>
<comment type="function">
    <text evidence="11">Polymerase that creates the 3'-poly(A) tail of mRNA's.</text>
</comment>
<proteinExistence type="inferred from homology"/>
<evidence type="ECO:0000256" key="13">
    <source>
        <dbReference type="PIRSR" id="PIRSR018425-2"/>
    </source>
</evidence>
<dbReference type="InterPro" id="IPR043519">
    <property type="entry name" value="NT_sf"/>
</dbReference>
<dbReference type="PANTHER" id="PTHR10682:SF10">
    <property type="entry name" value="POLYNUCLEOTIDE ADENYLYLTRANSFERASE"/>
    <property type="match status" value="1"/>
</dbReference>
<evidence type="ECO:0000256" key="1">
    <source>
        <dbReference type="ARBA" id="ARBA00001936"/>
    </source>
</evidence>
<keyword evidence="10 11" id="KW-0539">Nucleus</keyword>
<feature type="compositionally biased region" description="Polar residues" evidence="14">
    <location>
        <begin position="592"/>
        <end position="605"/>
    </location>
</feature>
<feature type="binding site" evidence="13">
    <location>
        <position position="102"/>
    </location>
    <ligand>
        <name>Mg(2+)</name>
        <dbReference type="ChEBI" id="CHEBI:18420"/>
        <label>2</label>
        <note>catalytic</note>
    </ligand>
</feature>
<dbReference type="EMBL" id="JAAQHG020000052">
    <property type="protein sequence ID" value="KAL1582374.1"/>
    <property type="molecule type" value="Genomic_DNA"/>
</dbReference>
<dbReference type="AlphaFoldDB" id="A0AB34KBX6"/>
<evidence type="ECO:0000259" key="16">
    <source>
        <dbReference type="Pfam" id="PF04928"/>
    </source>
</evidence>
<keyword evidence="9 13" id="KW-0460">Magnesium</keyword>
<evidence type="ECO:0000259" key="15">
    <source>
        <dbReference type="Pfam" id="PF04926"/>
    </source>
</evidence>
<dbReference type="GO" id="GO:0005524">
    <property type="term" value="F:ATP binding"/>
    <property type="evidence" value="ECO:0007669"/>
    <property type="project" value="UniProtKB-UniRule"/>
</dbReference>
<dbReference type="Gene3D" id="3.30.460.10">
    <property type="entry name" value="Beta Polymerase, domain 2"/>
    <property type="match status" value="1"/>
</dbReference>
<feature type="binding site" evidence="12">
    <location>
        <position position="227"/>
    </location>
    <ligand>
        <name>ATP</name>
        <dbReference type="ChEBI" id="CHEBI:30616"/>
    </ligand>
</feature>
<dbReference type="SUPFAM" id="SSF81301">
    <property type="entry name" value="Nucleotidyltransferase"/>
    <property type="match status" value="1"/>
</dbReference>
<evidence type="ECO:0000256" key="6">
    <source>
        <dbReference type="ARBA" id="ARBA00022723"/>
    </source>
</evidence>
<dbReference type="InterPro" id="IPR048840">
    <property type="entry name" value="PolA_pol_NTPase"/>
</dbReference>
<evidence type="ECO:0000256" key="8">
    <source>
        <dbReference type="ARBA" id="ARBA00022840"/>
    </source>
</evidence>
<evidence type="ECO:0000256" key="12">
    <source>
        <dbReference type="PIRSR" id="PIRSR018425-1"/>
    </source>
</evidence>
<gene>
    <name evidence="18" type="ORF">WHR41_08874</name>
</gene>
<feature type="region of interest" description="Disordered" evidence="14">
    <location>
        <begin position="1"/>
        <end position="21"/>
    </location>
</feature>
<dbReference type="GO" id="GO:0031123">
    <property type="term" value="P:RNA 3'-end processing"/>
    <property type="evidence" value="ECO:0007669"/>
    <property type="project" value="InterPro"/>
</dbReference>
<comment type="catalytic activity">
    <reaction evidence="11">
        <text>RNA(n) + ATP = RNA(n)-3'-adenine ribonucleotide + diphosphate</text>
        <dbReference type="Rhea" id="RHEA:11332"/>
        <dbReference type="Rhea" id="RHEA-COMP:14527"/>
        <dbReference type="Rhea" id="RHEA-COMP:17347"/>
        <dbReference type="ChEBI" id="CHEBI:30616"/>
        <dbReference type="ChEBI" id="CHEBI:33019"/>
        <dbReference type="ChEBI" id="CHEBI:140395"/>
        <dbReference type="ChEBI" id="CHEBI:173115"/>
        <dbReference type="EC" id="2.7.7.19"/>
    </reaction>
</comment>
<keyword evidence="6 13" id="KW-0479">Metal-binding</keyword>
<dbReference type="EC" id="2.7.7.19" evidence="11"/>
<evidence type="ECO:0000256" key="10">
    <source>
        <dbReference type="ARBA" id="ARBA00023242"/>
    </source>
</evidence>
<dbReference type="FunFam" id="1.10.1410.10:FF:000001">
    <property type="entry name" value="Putative poly(A) polymerase gamma"/>
    <property type="match status" value="1"/>
</dbReference>
<dbReference type="FunFam" id="3.30.460.10:FF:000002">
    <property type="entry name" value="Poly(A) polymerase alpha, putative"/>
    <property type="match status" value="1"/>
</dbReference>
<evidence type="ECO:0000256" key="2">
    <source>
        <dbReference type="ARBA" id="ARBA00004123"/>
    </source>
</evidence>
<feature type="binding site" evidence="12">
    <location>
        <position position="218"/>
    </location>
    <ligand>
        <name>ATP</name>
        <dbReference type="ChEBI" id="CHEBI:30616"/>
    </ligand>
</feature>
<dbReference type="GO" id="GO:0046872">
    <property type="term" value="F:metal ion binding"/>
    <property type="evidence" value="ECO:0007669"/>
    <property type="project" value="UniProtKB-KW"/>
</dbReference>
<dbReference type="GeneID" id="96010316"/>
<accession>A0AB34KBX6</accession>
<comment type="similarity">
    <text evidence="3 11">Belongs to the poly(A) polymerase family.</text>
</comment>
<comment type="subcellular location">
    <subcellularLocation>
        <location evidence="2 11">Nucleus</location>
    </subcellularLocation>
</comment>
<evidence type="ECO:0000256" key="3">
    <source>
        <dbReference type="ARBA" id="ARBA00010912"/>
    </source>
</evidence>
<feature type="binding site" evidence="13">
    <location>
        <position position="100"/>
    </location>
    <ligand>
        <name>Mg(2+)</name>
        <dbReference type="ChEBI" id="CHEBI:18420"/>
        <label>1</label>
        <note>catalytic</note>
    </ligand>
</feature>
<evidence type="ECO:0000256" key="9">
    <source>
        <dbReference type="ARBA" id="ARBA00022842"/>
    </source>
</evidence>
<dbReference type="SUPFAM" id="SSF81631">
    <property type="entry name" value="PAP/OAS1 substrate-binding domain"/>
    <property type="match status" value="1"/>
</dbReference>
<dbReference type="Pfam" id="PF20750">
    <property type="entry name" value="PAP_NTPase"/>
    <property type="match status" value="1"/>
</dbReference>
<evidence type="ECO:0000313" key="19">
    <source>
        <dbReference type="Proteomes" id="UP000803884"/>
    </source>
</evidence>
<keyword evidence="19" id="KW-1185">Reference proteome</keyword>
<keyword evidence="8 11" id="KW-0067">ATP-binding</keyword>
<comment type="caution">
    <text evidence="18">The sequence shown here is derived from an EMBL/GenBank/DDBJ whole genome shotgun (WGS) entry which is preliminary data.</text>
</comment>
<feature type="compositionally biased region" description="Basic and acidic residues" evidence="14">
    <location>
        <begin position="580"/>
        <end position="591"/>
    </location>
</feature>
<feature type="domain" description="Poly(A) polymerase nucleotidyltransferase" evidence="17">
    <location>
        <begin position="11"/>
        <end position="204"/>
    </location>
</feature>
<feature type="binding site" evidence="12">
    <location>
        <begin position="100"/>
        <end position="102"/>
    </location>
    <ligand>
        <name>ATP</name>
        <dbReference type="ChEBI" id="CHEBI:30616"/>
    </ligand>
</feature>
<feature type="binding site" evidence="13">
    <location>
        <position position="157"/>
    </location>
    <ligand>
        <name>Mg(2+)</name>
        <dbReference type="ChEBI" id="CHEBI:18420"/>
        <label>2</label>
        <note>catalytic</note>
    </ligand>
</feature>
<keyword evidence="4 11" id="KW-0507">mRNA processing</keyword>
<sequence length="605" mass="67154">MADSENNVPFKPLSIDPPSPKDIELSDRLMAELKAQKNFESPEEGKQRENVLRQLQKLTKELVQVVGRAKKLPSAILDTAGGKVFTYGSYSLGVYGPGSDIDTLVVAPKHVTRDDFFKYFPDLLKSNIAAKDITELTAVPDASVPIIKIELFGISIDLIFSNLQIASVPSSLQLTDNNLLRGLNEVDLRCVNGTRVTDRILTSVPQTKPFRLALRAVKLWAQRRAIYGNIVGFPGGVAFAMMVAKVCQLYPKAAAARIVSRFFWLMSNWRWPDPVRLQNREDAPLQLREWDPNTSFHDKKHLMPIITPAYPSMNSTHNIGPSTKKVLLKELKRGLDLTNEITDSGTKQWKELFQKHTFFTKDYKHYLMVVSASHSKEAQQAWSGLCQARLRRLIMKIEELQSSVELAHPFNKGFDRVHECLPGDQTDTVLQGGLDYQINESETTETAGDVQTQAAAQTDAEGMPVPVAEGADSSEAAKDGKHKIYTTTYYVGIDLKPNQKSLDISYAIHDYKNIVTSADLYNPDINSIRVTHIRNYDLPADLFGEGEARPTRAKKSKAAKSTPQAAPANNKRTVSGAGLDENKDPAKRRQSENGLPNGNANGKGP</sequence>
<dbReference type="Pfam" id="PF04928">
    <property type="entry name" value="PAP_central"/>
    <property type="match status" value="1"/>
</dbReference>
<keyword evidence="7 11" id="KW-0547">Nucleotide-binding</keyword>
<feature type="region of interest" description="Disordered" evidence="14">
    <location>
        <begin position="456"/>
        <end position="478"/>
    </location>
</feature>
<comment type="cofactor">
    <cofactor evidence="13">
        <name>Mg(2+)</name>
        <dbReference type="ChEBI" id="CHEBI:18420"/>
    </cofactor>
    <text evidence="13">Binds 2 magnesium ions. Also active with manganese.</text>
</comment>
<dbReference type="InterPro" id="IPR014492">
    <property type="entry name" value="PolyA_polymerase"/>
</dbReference>
<dbReference type="Proteomes" id="UP000803884">
    <property type="component" value="Unassembled WGS sequence"/>
</dbReference>
<keyword evidence="5 11" id="KW-0808">Transferase</keyword>
<dbReference type="GO" id="GO:0003723">
    <property type="term" value="F:RNA binding"/>
    <property type="evidence" value="ECO:0007669"/>
    <property type="project" value="UniProtKB-UniRule"/>
</dbReference>
<feature type="binding site" evidence="13">
    <location>
        <position position="102"/>
    </location>
    <ligand>
        <name>Mg(2+)</name>
        <dbReference type="ChEBI" id="CHEBI:18420"/>
        <label>1</label>
        <note>catalytic</note>
    </ligand>
</feature>
<name>A0AB34KBX6_9PEZI</name>
<dbReference type="PANTHER" id="PTHR10682">
    <property type="entry name" value="POLY A POLYMERASE"/>
    <property type="match status" value="1"/>
</dbReference>
<feature type="domain" description="Poly(A) polymerase central" evidence="16">
    <location>
        <begin position="210"/>
        <end position="355"/>
    </location>
</feature>
<dbReference type="InterPro" id="IPR007012">
    <property type="entry name" value="PolA_pol_cen_dom"/>
</dbReference>
<evidence type="ECO:0000256" key="11">
    <source>
        <dbReference type="PIRNR" id="PIRNR018425"/>
    </source>
</evidence>
<dbReference type="RefSeq" id="XP_069225481.1">
    <property type="nucleotide sequence ID" value="XM_069377478.1"/>
</dbReference>
<comment type="cofactor">
    <cofactor evidence="1">
        <name>Mn(2+)</name>
        <dbReference type="ChEBI" id="CHEBI:29035"/>
    </cofactor>
</comment>
<feature type="compositionally biased region" description="Low complexity" evidence="14">
    <location>
        <begin position="559"/>
        <end position="568"/>
    </location>
</feature>
<dbReference type="CDD" id="cd05402">
    <property type="entry name" value="NT_PAP_TUTase"/>
    <property type="match status" value="1"/>
</dbReference>
<evidence type="ECO:0000256" key="4">
    <source>
        <dbReference type="ARBA" id="ARBA00022664"/>
    </source>
</evidence>
<evidence type="ECO:0000256" key="5">
    <source>
        <dbReference type="ARBA" id="ARBA00022679"/>
    </source>
</evidence>
<evidence type="ECO:0000259" key="17">
    <source>
        <dbReference type="Pfam" id="PF20750"/>
    </source>
</evidence>